<keyword evidence="2" id="KW-0479">Metal-binding</keyword>
<evidence type="ECO:0000256" key="2">
    <source>
        <dbReference type="ARBA" id="ARBA00022723"/>
    </source>
</evidence>
<evidence type="ECO:0000313" key="6">
    <source>
        <dbReference type="EMBL" id="MCS7476530.1"/>
    </source>
</evidence>
<accession>A0A9X2VH43</accession>
<keyword evidence="1" id="KW-0540">Nuclease</keyword>
<dbReference type="CDD" id="cd09874">
    <property type="entry name" value="PIN_MT3492-like"/>
    <property type="match status" value="1"/>
</dbReference>
<dbReference type="InterPro" id="IPR029060">
    <property type="entry name" value="PIN-like_dom_sf"/>
</dbReference>
<evidence type="ECO:0000259" key="5">
    <source>
        <dbReference type="Pfam" id="PF01850"/>
    </source>
</evidence>
<dbReference type="GO" id="GO:0046872">
    <property type="term" value="F:metal ion binding"/>
    <property type="evidence" value="ECO:0007669"/>
    <property type="project" value="UniProtKB-KW"/>
</dbReference>
<evidence type="ECO:0000256" key="3">
    <source>
        <dbReference type="ARBA" id="ARBA00022801"/>
    </source>
</evidence>
<evidence type="ECO:0000313" key="7">
    <source>
        <dbReference type="Proteomes" id="UP001141259"/>
    </source>
</evidence>
<dbReference type="Gene3D" id="3.40.50.1010">
    <property type="entry name" value="5'-nuclease"/>
    <property type="match status" value="1"/>
</dbReference>
<keyword evidence="4" id="KW-0460">Magnesium</keyword>
<dbReference type="EMBL" id="JANYMP010000002">
    <property type="protein sequence ID" value="MCS7476530.1"/>
    <property type="molecule type" value="Genomic_DNA"/>
</dbReference>
<proteinExistence type="predicted"/>
<dbReference type="RefSeq" id="WP_259622020.1">
    <property type="nucleotide sequence ID" value="NZ_JANYMP010000002.1"/>
</dbReference>
<comment type="caution">
    <text evidence="6">The sequence shown here is derived from an EMBL/GenBank/DDBJ whole genome shotgun (WGS) entry which is preliminary data.</text>
</comment>
<sequence>MIYLDSCALVKLVQAEEHSGALATHVGLSSEMLFSSELAQVEIGRTLTRHGAGKAAHDKAAALLEKITKLPINVTIPRAATLPGKHLRSLDALHLASAQMLTPTLTQFITYDKRLAQAAHDAGLPVVTPGTTI</sequence>
<dbReference type="SUPFAM" id="SSF88723">
    <property type="entry name" value="PIN domain-like"/>
    <property type="match status" value="1"/>
</dbReference>
<dbReference type="InterPro" id="IPR002716">
    <property type="entry name" value="PIN_dom"/>
</dbReference>
<dbReference type="GO" id="GO:0004518">
    <property type="term" value="F:nuclease activity"/>
    <property type="evidence" value="ECO:0007669"/>
    <property type="project" value="UniProtKB-KW"/>
</dbReference>
<name>A0A9X2VH43_9PSEU</name>
<evidence type="ECO:0000256" key="1">
    <source>
        <dbReference type="ARBA" id="ARBA00022722"/>
    </source>
</evidence>
<reference evidence="6" key="1">
    <citation type="submission" date="2022-08" db="EMBL/GenBank/DDBJ databases">
        <authorList>
            <person name="Tistechok S."/>
            <person name="Samborskyy M."/>
            <person name="Roman I."/>
        </authorList>
    </citation>
    <scope>NUCLEOTIDE SEQUENCE</scope>
    <source>
        <strain evidence="6">DSM 103496</strain>
    </source>
</reference>
<protein>
    <submittedName>
        <fullName evidence="6">Type II toxin-antitoxin system VapC family toxin</fullName>
    </submittedName>
</protein>
<organism evidence="6 7">
    <name type="scientific">Umezawaea endophytica</name>
    <dbReference type="NCBI Taxonomy" id="1654476"/>
    <lineage>
        <taxon>Bacteria</taxon>
        <taxon>Bacillati</taxon>
        <taxon>Actinomycetota</taxon>
        <taxon>Actinomycetes</taxon>
        <taxon>Pseudonocardiales</taxon>
        <taxon>Pseudonocardiaceae</taxon>
        <taxon>Umezawaea</taxon>
    </lineage>
</organism>
<keyword evidence="3" id="KW-0378">Hydrolase</keyword>
<evidence type="ECO:0000256" key="4">
    <source>
        <dbReference type="ARBA" id="ARBA00022842"/>
    </source>
</evidence>
<dbReference type="Pfam" id="PF01850">
    <property type="entry name" value="PIN"/>
    <property type="match status" value="1"/>
</dbReference>
<gene>
    <name evidence="6" type="ORF">NZH93_06675</name>
</gene>
<dbReference type="Proteomes" id="UP001141259">
    <property type="component" value="Unassembled WGS sequence"/>
</dbReference>
<dbReference type="GO" id="GO:0016787">
    <property type="term" value="F:hydrolase activity"/>
    <property type="evidence" value="ECO:0007669"/>
    <property type="project" value="UniProtKB-KW"/>
</dbReference>
<keyword evidence="7" id="KW-1185">Reference proteome</keyword>
<feature type="domain" description="PIN" evidence="5">
    <location>
        <begin position="2"/>
        <end position="119"/>
    </location>
</feature>
<dbReference type="AlphaFoldDB" id="A0A9X2VH43"/>